<reference evidence="1" key="1">
    <citation type="submission" date="2022-12" db="EMBL/GenBank/DDBJ databases">
        <authorList>
            <person name="Ruckert C."/>
            <person name="Busche T."/>
            <person name="Kalinowski J."/>
            <person name="Wittmann C."/>
        </authorList>
    </citation>
    <scope>NUCLEOTIDE SEQUENCE</scope>
    <source>
        <strain evidence="1">DSM 40467</strain>
    </source>
</reference>
<sequence>MNSRTPAVSSAPGSAQPVDVRLIGDDRAVRALVAALQQSAACGPATYKPMRNSNGTRAHLSVIVPAPGDPQHGHS</sequence>
<dbReference type="EMBL" id="CP114413">
    <property type="protein sequence ID" value="WAZ24393.1"/>
    <property type="molecule type" value="Genomic_DNA"/>
</dbReference>
<evidence type="ECO:0000313" key="2">
    <source>
        <dbReference type="Proteomes" id="UP001164439"/>
    </source>
</evidence>
<keyword evidence="2" id="KW-1185">Reference proteome</keyword>
<organism evidence="1 2">
    <name type="scientific">Streptomyces cinnabarinus</name>
    <dbReference type="NCBI Taxonomy" id="67287"/>
    <lineage>
        <taxon>Bacteria</taxon>
        <taxon>Bacillati</taxon>
        <taxon>Actinomycetota</taxon>
        <taxon>Actinomycetes</taxon>
        <taxon>Kitasatosporales</taxon>
        <taxon>Streptomycetaceae</taxon>
        <taxon>Streptomyces</taxon>
    </lineage>
</organism>
<name>A0ABY7KLC7_9ACTN</name>
<evidence type="ECO:0000313" key="1">
    <source>
        <dbReference type="EMBL" id="WAZ24393.1"/>
    </source>
</evidence>
<proteinExistence type="predicted"/>
<accession>A0ABY7KLC7</accession>
<gene>
    <name evidence="1" type="ORF">STRCI_005807</name>
</gene>
<protein>
    <submittedName>
        <fullName evidence="1">Uncharacterized protein</fullName>
    </submittedName>
</protein>
<dbReference type="RefSeq" id="WP_269661900.1">
    <property type="nucleotide sequence ID" value="NZ_CP114413.1"/>
</dbReference>
<dbReference type="Proteomes" id="UP001164439">
    <property type="component" value="Chromosome"/>
</dbReference>